<dbReference type="AlphaFoldDB" id="A0A9K3IFX4"/>
<organism evidence="1 2">
    <name type="scientific">Helianthus annuus</name>
    <name type="common">Common sunflower</name>
    <dbReference type="NCBI Taxonomy" id="4232"/>
    <lineage>
        <taxon>Eukaryota</taxon>
        <taxon>Viridiplantae</taxon>
        <taxon>Streptophyta</taxon>
        <taxon>Embryophyta</taxon>
        <taxon>Tracheophyta</taxon>
        <taxon>Spermatophyta</taxon>
        <taxon>Magnoliopsida</taxon>
        <taxon>eudicotyledons</taxon>
        <taxon>Gunneridae</taxon>
        <taxon>Pentapetalae</taxon>
        <taxon>asterids</taxon>
        <taxon>campanulids</taxon>
        <taxon>Asterales</taxon>
        <taxon>Asteraceae</taxon>
        <taxon>Asteroideae</taxon>
        <taxon>Heliantheae alliance</taxon>
        <taxon>Heliantheae</taxon>
        <taxon>Helianthus</taxon>
    </lineage>
</organism>
<protein>
    <submittedName>
        <fullName evidence="1">Uncharacterized protein</fullName>
    </submittedName>
</protein>
<comment type="caution">
    <text evidence="1">The sequence shown here is derived from an EMBL/GenBank/DDBJ whole genome shotgun (WGS) entry which is preliminary data.</text>
</comment>
<accession>A0A9K3IFX4</accession>
<keyword evidence="2" id="KW-1185">Reference proteome</keyword>
<proteinExistence type="predicted"/>
<gene>
    <name evidence="1" type="ORF">HanXRQr2_Chr08g0341061</name>
</gene>
<sequence>MGKPPCRNRTQDLLVPKPYPTTKMPLGYKAMGKNIKYIKMSESILIKID</sequence>
<reference evidence="1" key="1">
    <citation type="journal article" date="2017" name="Nature">
        <title>The sunflower genome provides insights into oil metabolism, flowering and Asterid evolution.</title>
        <authorList>
            <person name="Badouin H."/>
            <person name="Gouzy J."/>
            <person name="Grassa C.J."/>
            <person name="Murat F."/>
            <person name="Staton S.E."/>
            <person name="Cottret L."/>
            <person name="Lelandais-Briere C."/>
            <person name="Owens G.L."/>
            <person name="Carrere S."/>
            <person name="Mayjonade B."/>
            <person name="Legrand L."/>
            <person name="Gill N."/>
            <person name="Kane N.C."/>
            <person name="Bowers J.E."/>
            <person name="Hubner S."/>
            <person name="Bellec A."/>
            <person name="Berard A."/>
            <person name="Berges H."/>
            <person name="Blanchet N."/>
            <person name="Boniface M.C."/>
            <person name="Brunel D."/>
            <person name="Catrice O."/>
            <person name="Chaidir N."/>
            <person name="Claudel C."/>
            <person name="Donnadieu C."/>
            <person name="Faraut T."/>
            <person name="Fievet G."/>
            <person name="Helmstetter N."/>
            <person name="King M."/>
            <person name="Knapp S.J."/>
            <person name="Lai Z."/>
            <person name="Le Paslier M.C."/>
            <person name="Lippi Y."/>
            <person name="Lorenzon L."/>
            <person name="Mandel J.R."/>
            <person name="Marage G."/>
            <person name="Marchand G."/>
            <person name="Marquand E."/>
            <person name="Bret-Mestries E."/>
            <person name="Morien E."/>
            <person name="Nambeesan S."/>
            <person name="Nguyen T."/>
            <person name="Pegot-Espagnet P."/>
            <person name="Pouilly N."/>
            <person name="Raftis F."/>
            <person name="Sallet E."/>
            <person name="Schiex T."/>
            <person name="Thomas J."/>
            <person name="Vandecasteele C."/>
            <person name="Vares D."/>
            <person name="Vear F."/>
            <person name="Vautrin S."/>
            <person name="Crespi M."/>
            <person name="Mangin B."/>
            <person name="Burke J.M."/>
            <person name="Salse J."/>
            <person name="Munos S."/>
            <person name="Vincourt P."/>
            <person name="Rieseberg L.H."/>
            <person name="Langlade N.B."/>
        </authorList>
    </citation>
    <scope>NUCLEOTIDE SEQUENCE</scope>
    <source>
        <tissue evidence="1">Leaves</tissue>
    </source>
</reference>
<dbReference type="Proteomes" id="UP000215914">
    <property type="component" value="Unassembled WGS sequence"/>
</dbReference>
<dbReference type="EMBL" id="MNCJ02000323">
    <property type="protein sequence ID" value="KAF5795554.1"/>
    <property type="molecule type" value="Genomic_DNA"/>
</dbReference>
<reference evidence="1" key="2">
    <citation type="submission" date="2020-06" db="EMBL/GenBank/DDBJ databases">
        <title>Helianthus annuus Genome sequencing and assembly Release 2.</title>
        <authorList>
            <person name="Gouzy J."/>
            <person name="Langlade N."/>
            <person name="Munos S."/>
        </authorList>
    </citation>
    <scope>NUCLEOTIDE SEQUENCE</scope>
    <source>
        <tissue evidence="1">Leaves</tissue>
    </source>
</reference>
<dbReference type="Gramene" id="mRNA:HanXRQr2_Chr08g0341061">
    <property type="protein sequence ID" value="CDS:HanXRQr2_Chr08g0341061.1"/>
    <property type="gene ID" value="HanXRQr2_Chr08g0341061"/>
</dbReference>
<name>A0A9K3IFX4_HELAN</name>
<evidence type="ECO:0000313" key="2">
    <source>
        <dbReference type="Proteomes" id="UP000215914"/>
    </source>
</evidence>
<evidence type="ECO:0000313" key="1">
    <source>
        <dbReference type="EMBL" id="KAF5795554.1"/>
    </source>
</evidence>